<dbReference type="EC" id="2.7.13.3" evidence="2"/>
<dbReference type="GO" id="GO:0000155">
    <property type="term" value="F:phosphorelay sensor kinase activity"/>
    <property type="evidence" value="ECO:0007669"/>
    <property type="project" value="InterPro"/>
</dbReference>
<evidence type="ECO:0000256" key="5">
    <source>
        <dbReference type="ARBA" id="ARBA00022777"/>
    </source>
</evidence>
<dbReference type="CDD" id="cd00075">
    <property type="entry name" value="HATPase"/>
    <property type="match status" value="1"/>
</dbReference>
<dbReference type="CDD" id="cd00082">
    <property type="entry name" value="HisKA"/>
    <property type="match status" value="1"/>
</dbReference>
<dbReference type="SMART" id="SM00387">
    <property type="entry name" value="HATPase_c"/>
    <property type="match status" value="1"/>
</dbReference>
<keyword evidence="7" id="KW-0472">Membrane</keyword>
<evidence type="ECO:0000256" key="1">
    <source>
        <dbReference type="ARBA" id="ARBA00000085"/>
    </source>
</evidence>
<dbReference type="Pfam" id="PF00512">
    <property type="entry name" value="HisKA"/>
    <property type="match status" value="1"/>
</dbReference>
<keyword evidence="5" id="KW-0418">Kinase</keyword>
<dbReference type="PANTHER" id="PTHR45453">
    <property type="entry name" value="PHOSPHATE REGULON SENSOR PROTEIN PHOR"/>
    <property type="match status" value="1"/>
</dbReference>
<keyword evidence="4" id="KW-0808">Transferase</keyword>
<dbReference type="GO" id="GO:0016036">
    <property type="term" value="P:cellular response to phosphate starvation"/>
    <property type="evidence" value="ECO:0007669"/>
    <property type="project" value="TreeGrafter"/>
</dbReference>
<protein>
    <recommendedName>
        <fullName evidence="2">histidine kinase</fullName>
        <ecNumber evidence="2">2.7.13.3</ecNumber>
    </recommendedName>
</protein>
<dbReference type="AlphaFoldDB" id="A0A2H0KCA7"/>
<keyword evidence="6" id="KW-0902">Two-component regulatory system</keyword>
<dbReference type="InterPro" id="IPR050351">
    <property type="entry name" value="BphY/WalK/GraS-like"/>
</dbReference>
<dbReference type="InterPro" id="IPR003594">
    <property type="entry name" value="HATPase_dom"/>
</dbReference>
<dbReference type="Gene3D" id="1.10.287.130">
    <property type="match status" value="1"/>
</dbReference>
<dbReference type="PROSITE" id="PS50112">
    <property type="entry name" value="PAS"/>
    <property type="match status" value="1"/>
</dbReference>
<comment type="caution">
    <text evidence="10">The sequence shown here is derived from an EMBL/GenBank/DDBJ whole genome shotgun (WGS) entry which is preliminary data.</text>
</comment>
<dbReference type="SUPFAM" id="SSF55785">
    <property type="entry name" value="PYP-like sensor domain (PAS domain)"/>
    <property type="match status" value="1"/>
</dbReference>
<name>A0A2H0KCA7_9BACT</name>
<sequence length="539" mass="60438">MKITQPSKTTRALQHKIKELAVTARERERIRLKLAVTAKKSRLKARKLVVTAKEPSHKAVGLVVVAKENESIRKKLAVTAEALRLKAKELAVTAREKETIRERLAVTAENLRLKAKELATIAKEEEVVRQRLAITAEDLRLKAKKLATIAKEKEVVRQKLAATAEEQIKVEAQSKELEMRYRRLFETAHDGILLLDSDTGQITDVNPFLEKLLGYSKSEFLDKKLWEVGVFKNMQASKDAFKILQSRGYLRYENLPLETKYGRSVEVEFVSNSYMAGDALVIQCNIRDITERKRLDLIKETKRLLDEERSKVESIADATHELRTPVAIIKGNVDLALQGKGKNPKSAKSALRAIDYEIKHISSILTELSLITSKAWELKNRIQFEEIRLKSLIGIVLQRCKPLAHKKNISIKAGEIPELTLLGDKMYLEKMLINLIKNSIIYGSTNGHTMVEVREVKGSIIISVVDDGIGILKEDLPHVFERFFRADKFHSSGGNSVGLGLAIVKWIAEVHGGTVSAESTMNKGSIFTVSLPLGVSATK</sequence>
<evidence type="ECO:0000256" key="2">
    <source>
        <dbReference type="ARBA" id="ARBA00012438"/>
    </source>
</evidence>
<dbReference type="PROSITE" id="PS50109">
    <property type="entry name" value="HIS_KIN"/>
    <property type="match status" value="1"/>
</dbReference>
<gene>
    <name evidence="10" type="ORF">COV91_01915</name>
</gene>
<dbReference type="FunFam" id="3.30.565.10:FF:000006">
    <property type="entry name" value="Sensor histidine kinase WalK"/>
    <property type="match status" value="1"/>
</dbReference>
<dbReference type="InterPro" id="IPR000014">
    <property type="entry name" value="PAS"/>
</dbReference>
<dbReference type="CDD" id="cd00130">
    <property type="entry name" value="PAS"/>
    <property type="match status" value="1"/>
</dbReference>
<dbReference type="InterPro" id="IPR004358">
    <property type="entry name" value="Sig_transdc_His_kin-like_C"/>
</dbReference>
<evidence type="ECO:0000256" key="7">
    <source>
        <dbReference type="ARBA" id="ARBA00023136"/>
    </source>
</evidence>
<dbReference type="SUPFAM" id="SSF55874">
    <property type="entry name" value="ATPase domain of HSP90 chaperone/DNA topoisomerase II/histidine kinase"/>
    <property type="match status" value="1"/>
</dbReference>
<evidence type="ECO:0000313" key="10">
    <source>
        <dbReference type="EMBL" id="PIQ68857.1"/>
    </source>
</evidence>
<dbReference type="GO" id="GO:0004721">
    <property type="term" value="F:phosphoprotein phosphatase activity"/>
    <property type="evidence" value="ECO:0007669"/>
    <property type="project" value="TreeGrafter"/>
</dbReference>
<reference evidence="10 11" key="1">
    <citation type="submission" date="2017-09" db="EMBL/GenBank/DDBJ databases">
        <title>Depth-based differentiation of microbial function through sediment-hosted aquifers and enrichment of novel symbionts in the deep terrestrial subsurface.</title>
        <authorList>
            <person name="Probst A.J."/>
            <person name="Ladd B."/>
            <person name="Jarett J.K."/>
            <person name="Geller-Mcgrath D.E."/>
            <person name="Sieber C.M."/>
            <person name="Emerson J.B."/>
            <person name="Anantharaman K."/>
            <person name="Thomas B.C."/>
            <person name="Malmstrom R."/>
            <person name="Stieglmeier M."/>
            <person name="Klingl A."/>
            <person name="Woyke T."/>
            <person name="Ryan C.M."/>
            <person name="Banfield J.F."/>
        </authorList>
    </citation>
    <scope>NUCLEOTIDE SEQUENCE [LARGE SCALE GENOMIC DNA]</scope>
    <source>
        <strain evidence="10">CG11_big_fil_rev_8_21_14_0_20_46_11</strain>
    </source>
</reference>
<dbReference type="Pfam" id="PF02518">
    <property type="entry name" value="HATPase_c"/>
    <property type="match status" value="1"/>
</dbReference>
<dbReference type="SUPFAM" id="SSF47384">
    <property type="entry name" value="Homodimeric domain of signal transducing histidine kinase"/>
    <property type="match status" value="1"/>
</dbReference>
<dbReference type="NCBIfam" id="TIGR00229">
    <property type="entry name" value="sensory_box"/>
    <property type="match status" value="1"/>
</dbReference>
<dbReference type="GO" id="GO:0005886">
    <property type="term" value="C:plasma membrane"/>
    <property type="evidence" value="ECO:0007669"/>
    <property type="project" value="TreeGrafter"/>
</dbReference>
<organism evidence="10 11">
    <name type="scientific">Candidatus Taylorbacteria bacterium CG11_big_fil_rev_8_21_14_0_20_46_11</name>
    <dbReference type="NCBI Taxonomy" id="1975025"/>
    <lineage>
        <taxon>Bacteria</taxon>
        <taxon>Candidatus Tayloriibacteriota</taxon>
    </lineage>
</organism>
<evidence type="ECO:0000259" key="8">
    <source>
        <dbReference type="PROSITE" id="PS50109"/>
    </source>
</evidence>
<dbReference type="InterPro" id="IPR005467">
    <property type="entry name" value="His_kinase_dom"/>
</dbReference>
<dbReference type="SMART" id="SM00388">
    <property type="entry name" value="HisKA"/>
    <property type="match status" value="1"/>
</dbReference>
<keyword evidence="3" id="KW-0597">Phosphoprotein</keyword>
<dbReference type="SMART" id="SM00091">
    <property type="entry name" value="PAS"/>
    <property type="match status" value="1"/>
</dbReference>
<dbReference type="PRINTS" id="PR00344">
    <property type="entry name" value="BCTRLSENSOR"/>
</dbReference>
<evidence type="ECO:0000256" key="6">
    <source>
        <dbReference type="ARBA" id="ARBA00023012"/>
    </source>
</evidence>
<dbReference type="Pfam" id="PF13188">
    <property type="entry name" value="PAS_8"/>
    <property type="match status" value="1"/>
</dbReference>
<dbReference type="Gene3D" id="3.30.565.10">
    <property type="entry name" value="Histidine kinase-like ATPase, C-terminal domain"/>
    <property type="match status" value="1"/>
</dbReference>
<dbReference type="Gene3D" id="3.30.450.20">
    <property type="entry name" value="PAS domain"/>
    <property type="match status" value="1"/>
</dbReference>
<dbReference type="EMBL" id="PCVG01000023">
    <property type="protein sequence ID" value="PIQ68857.1"/>
    <property type="molecule type" value="Genomic_DNA"/>
</dbReference>
<dbReference type="InterPro" id="IPR035965">
    <property type="entry name" value="PAS-like_dom_sf"/>
</dbReference>
<dbReference type="Proteomes" id="UP000229342">
    <property type="component" value="Unassembled WGS sequence"/>
</dbReference>
<dbReference type="PANTHER" id="PTHR45453:SF1">
    <property type="entry name" value="PHOSPHATE REGULON SENSOR PROTEIN PHOR"/>
    <property type="match status" value="1"/>
</dbReference>
<dbReference type="InterPro" id="IPR003661">
    <property type="entry name" value="HisK_dim/P_dom"/>
</dbReference>
<evidence type="ECO:0000256" key="4">
    <source>
        <dbReference type="ARBA" id="ARBA00022679"/>
    </source>
</evidence>
<dbReference type="InterPro" id="IPR036097">
    <property type="entry name" value="HisK_dim/P_sf"/>
</dbReference>
<feature type="domain" description="Histidine kinase" evidence="8">
    <location>
        <begin position="317"/>
        <end position="535"/>
    </location>
</feature>
<comment type="catalytic activity">
    <reaction evidence="1">
        <text>ATP + protein L-histidine = ADP + protein N-phospho-L-histidine.</text>
        <dbReference type="EC" id="2.7.13.3"/>
    </reaction>
</comment>
<accession>A0A2H0KCA7</accession>
<dbReference type="InterPro" id="IPR036890">
    <property type="entry name" value="HATPase_C_sf"/>
</dbReference>
<evidence type="ECO:0000259" key="9">
    <source>
        <dbReference type="PROSITE" id="PS50112"/>
    </source>
</evidence>
<evidence type="ECO:0000256" key="3">
    <source>
        <dbReference type="ARBA" id="ARBA00022553"/>
    </source>
</evidence>
<feature type="domain" description="PAS" evidence="9">
    <location>
        <begin position="177"/>
        <end position="225"/>
    </location>
</feature>
<proteinExistence type="predicted"/>
<evidence type="ECO:0000313" key="11">
    <source>
        <dbReference type="Proteomes" id="UP000229342"/>
    </source>
</evidence>